<proteinExistence type="predicted"/>
<feature type="compositionally biased region" description="Basic and acidic residues" evidence="6">
    <location>
        <begin position="11"/>
        <end position="44"/>
    </location>
</feature>
<feature type="domain" description="Xylanolytic transcriptional activator regulatory" evidence="7">
    <location>
        <begin position="296"/>
        <end position="379"/>
    </location>
</feature>
<evidence type="ECO:0000256" key="1">
    <source>
        <dbReference type="ARBA" id="ARBA00004123"/>
    </source>
</evidence>
<dbReference type="GO" id="GO:0003700">
    <property type="term" value="F:DNA-binding transcription factor activity"/>
    <property type="evidence" value="ECO:0007669"/>
    <property type="project" value="InterPro"/>
</dbReference>
<evidence type="ECO:0000256" key="3">
    <source>
        <dbReference type="ARBA" id="ARBA00023125"/>
    </source>
</evidence>
<feature type="region of interest" description="Disordered" evidence="6">
    <location>
        <begin position="1"/>
        <end position="111"/>
    </location>
</feature>
<accession>A0A9W9EK64</accession>
<keyword evidence="9" id="KW-1185">Reference proteome</keyword>
<feature type="compositionally biased region" description="Polar residues" evidence="6">
    <location>
        <begin position="94"/>
        <end position="103"/>
    </location>
</feature>
<evidence type="ECO:0000259" key="7">
    <source>
        <dbReference type="SMART" id="SM00906"/>
    </source>
</evidence>
<evidence type="ECO:0000256" key="5">
    <source>
        <dbReference type="ARBA" id="ARBA00023242"/>
    </source>
</evidence>
<dbReference type="GO" id="GO:0006351">
    <property type="term" value="P:DNA-templated transcription"/>
    <property type="evidence" value="ECO:0007669"/>
    <property type="project" value="InterPro"/>
</dbReference>
<keyword evidence="4" id="KW-0804">Transcription</keyword>
<evidence type="ECO:0000313" key="9">
    <source>
        <dbReference type="Proteomes" id="UP001149165"/>
    </source>
</evidence>
<keyword evidence="2" id="KW-0805">Transcription regulation</keyword>
<feature type="compositionally biased region" description="Low complexity" evidence="6">
    <location>
        <begin position="80"/>
        <end position="91"/>
    </location>
</feature>
<dbReference type="PANTHER" id="PTHR46910">
    <property type="entry name" value="TRANSCRIPTION FACTOR PDR1"/>
    <property type="match status" value="1"/>
</dbReference>
<evidence type="ECO:0000256" key="6">
    <source>
        <dbReference type="SAM" id="MobiDB-lite"/>
    </source>
</evidence>
<keyword evidence="3" id="KW-0238">DNA-binding</keyword>
<reference evidence="8" key="1">
    <citation type="submission" date="2022-11" db="EMBL/GenBank/DDBJ databases">
        <authorList>
            <person name="Petersen C."/>
        </authorList>
    </citation>
    <scope>NUCLEOTIDE SEQUENCE</scope>
    <source>
        <strain evidence="8">IBT 30069</strain>
    </source>
</reference>
<dbReference type="Pfam" id="PF04082">
    <property type="entry name" value="Fungal_trans"/>
    <property type="match status" value="1"/>
</dbReference>
<sequence length="637" mass="71224">MSPKKSRPQKKACDVCYRRKREATKEAAEQRIDRLERTLTRTETTDEQNVPSSGEPVALVSPEANSPRISRRPCSSNGESTASARSTSPAACVQASTTPSGHPTSDRSRKDTTLVNQLGPNWFFNGIPISSEGGHQWISSRTDQPAEWIELSIPINTSPPLSKLPPYSLQEACELPDKDSTRKILNFFFRSSPRLMFPVLDEVLFESTIETAYAPSDKAAYSPSQIAARSCVFSALSIASHLDMSGQMPVSLDADTCADKAHYLLTHITGDGSLETLQTAIMLQLRYAFHAHWQGAALLHSITCRIVCSLQGHTCQPSKSSGVQSAYLEPEREREKSHVRLLFWLCYMLDKDISLRTGNPPLLIDEYCDLTPPNNHLDSYTYVSTQDRLFENDDDRSGNSTLGSTAHLPGDIYLCHLKEKVYRLLLSARALKDNDNQLVLNIRQLDNEVEHWRLSIPINFRPALFVSQNSASNISDEDIPHTIRRIALQLEYHHLMTVIHTTVRRCTAEASDGTRDLHDVVHSSFDISLMASRSTLWCLRYLIGTIADQAFRLITFYSIPAALSLFLNIVIHPIDPQVQLDLELLMSAANSIRSIPMSTLTGNEIDLIHHIGDFAVRLVWLGSCAVMKAKRQKEKQG</sequence>
<dbReference type="InterPro" id="IPR050987">
    <property type="entry name" value="AtrR-like"/>
</dbReference>
<organism evidence="8 9">
    <name type="scientific">Penicillium angulare</name>
    <dbReference type="NCBI Taxonomy" id="116970"/>
    <lineage>
        <taxon>Eukaryota</taxon>
        <taxon>Fungi</taxon>
        <taxon>Dikarya</taxon>
        <taxon>Ascomycota</taxon>
        <taxon>Pezizomycotina</taxon>
        <taxon>Eurotiomycetes</taxon>
        <taxon>Eurotiomycetidae</taxon>
        <taxon>Eurotiales</taxon>
        <taxon>Aspergillaceae</taxon>
        <taxon>Penicillium</taxon>
    </lineage>
</organism>
<name>A0A9W9EK64_9EURO</name>
<dbReference type="GO" id="GO:0003677">
    <property type="term" value="F:DNA binding"/>
    <property type="evidence" value="ECO:0007669"/>
    <property type="project" value="UniProtKB-KW"/>
</dbReference>
<dbReference type="EMBL" id="JAPQKH010000008">
    <property type="protein sequence ID" value="KAJ5083331.1"/>
    <property type="molecule type" value="Genomic_DNA"/>
</dbReference>
<gene>
    <name evidence="8" type="ORF">N7456_012758</name>
</gene>
<comment type="caution">
    <text evidence="8">The sequence shown here is derived from an EMBL/GenBank/DDBJ whole genome shotgun (WGS) entry which is preliminary data.</text>
</comment>
<dbReference type="GO" id="GO:0008270">
    <property type="term" value="F:zinc ion binding"/>
    <property type="evidence" value="ECO:0007669"/>
    <property type="project" value="InterPro"/>
</dbReference>
<evidence type="ECO:0000256" key="2">
    <source>
        <dbReference type="ARBA" id="ARBA00023015"/>
    </source>
</evidence>
<evidence type="ECO:0000313" key="8">
    <source>
        <dbReference type="EMBL" id="KAJ5083331.1"/>
    </source>
</evidence>
<evidence type="ECO:0000256" key="4">
    <source>
        <dbReference type="ARBA" id="ARBA00023163"/>
    </source>
</evidence>
<dbReference type="SMART" id="SM00906">
    <property type="entry name" value="Fungal_trans"/>
    <property type="match status" value="1"/>
</dbReference>
<dbReference type="AlphaFoldDB" id="A0A9W9EK64"/>
<feature type="compositionally biased region" description="Basic residues" evidence="6">
    <location>
        <begin position="1"/>
        <end position="10"/>
    </location>
</feature>
<dbReference type="GO" id="GO:0005634">
    <property type="term" value="C:nucleus"/>
    <property type="evidence" value="ECO:0007669"/>
    <property type="project" value="UniProtKB-SubCell"/>
</dbReference>
<dbReference type="PANTHER" id="PTHR46910:SF37">
    <property type="entry name" value="ZN(II)2CYS6 TRANSCRIPTION FACTOR (EUROFUNG)"/>
    <property type="match status" value="1"/>
</dbReference>
<reference evidence="8" key="2">
    <citation type="journal article" date="2023" name="IMA Fungus">
        <title>Comparative genomic study of the Penicillium genus elucidates a diverse pangenome and 15 lateral gene transfer events.</title>
        <authorList>
            <person name="Petersen C."/>
            <person name="Sorensen T."/>
            <person name="Nielsen M.R."/>
            <person name="Sondergaard T.E."/>
            <person name="Sorensen J.L."/>
            <person name="Fitzpatrick D.A."/>
            <person name="Frisvad J.C."/>
            <person name="Nielsen K.L."/>
        </authorList>
    </citation>
    <scope>NUCLEOTIDE SEQUENCE</scope>
    <source>
        <strain evidence="8">IBT 30069</strain>
    </source>
</reference>
<dbReference type="InterPro" id="IPR007219">
    <property type="entry name" value="XnlR_reg_dom"/>
</dbReference>
<keyword evidence="5" id="KW-0539">Nucleus</keyword>
<dbReference type="OrthoDB" id="4116913at2759"/>
<feature type="compositionally biased region" description="Polar residues" evidence="6">
    <location>
        <begin position="63"/>
        <end position="79"/>
    </location>
</feature>
<dbReference type="CDD" id="cd12148">
    <property type="entry name" value="fungal_TF_MHR"/>
    <property type="match status" value="1"/>
</dbReference>
<dbReference type="Proteomes" id="UP001149165">
    <property type="component" value="Unassembled WGS sequence"/>
</dbReference>
<protein>
    <recommendedName>
        <fullName evidence="7">Xylanolytic transcriptional activator regulatory domain-containing protein</fullName>
    </recommendedName>
</protein>
<comment type="subcellular location">
    <subcellularLocation>
        <location evidence="1">Nucleus</location>
    </subcellularLocation>
</comment>